<name>A0ABT5MNN8_9PAST</name>
<evidence type="ECO:0000313" key="1">
    <source>
        <dbReference type="EMBL" id="MDD0823101.1"/>
    </source>
</evidence>
<gene>
    <name evidence="1" type="ORF">PTQ27_01255</name>
</gene>
<dbReference type="NCBIfam" id="NF033153">
    <property type="entry name" value="phage_ICD_like"/>
    <property type="match status" value="1"/>
</dbReference>
<protein>
    <submittedName>
        <fullName evidence="1">Host cell division inhibitor Icd-like protein</fullName>
    </submittedName>
</protein>
<accession>A0ABT5MNN8</accession>
<keyword evidence="2" id="KW-1185">Reference proteome</keyword>
<dbReference type="Pfam" id="PF10554">
    <property type="entry name" value="Phage_ASH"/>
    <property type="match status" value="1"/>
</dbReference>
<comment type="caution">
    <text evidence="1">The sequence shown here is derived from an EMBL/GenBank/DDBJ whole genome shotgun (WGS) entry which is preliminary data.</text>
</comment>
<dbReference type="EMBL" id="JAQSJE010000001">
    <property type="protein sequence ID" value="MDD0823101.1"/>
    <property type="molecule type" value="Genomic_DNA"/>
</dbReference>
<evidence type="ECO:0000313" key="2">
    <source>
        <dbReference type="Proteomes" id="UP001221909"/>
    </source>
</evidence>
<dbReference type="InterPro" id="IPR018880">
    <property type="entry name" value="Phage_P4_Ash"/>
</dbReference>
<reference evidence="1 2" key="1">
    <citation type="submission" date="2023-02" db="EMBL/GenBank/DDBJ databases">
        <title>Mannheimia cairiniae sp. nov., a novel species of Mannheimia obtained from moscovy ducks (Cairina moschata) and reclassification of Mannheimia ovis as heterotypic synonym of Mannheimia pernigra.</title>
        <authorList>
            <person name="Christensen H."/>
        </authorList>
    </citation>
    <scope>NUCLEOTIDE SEQUENCE [LARGE SCALE GENOMIC DNA]</scope>
    <source>
        <strain evidence="1 2">AT1</strain>
    </source>
</reference>
<dbReference type="Proteomes" id="UP001221909">
    <property type="component" value="Unassembled WGS sequence"/>
</dbReference>
<organism evidence="1 2">
    <name type="scientific">Mannheimia cairinae</name>
    <dbReference type="NCBI Taxonomy" id="3025936"/>
    <lineage>
        <taxon>Bacteria</taxon>
        <taxon>Pseudomonadati</taxon>
        <taxon>Pseudomonadota</taxon>
        <taxon>Gammaproteobacteria</taxon>
        <taxon>Pasteurellales</taxon>
        <taxon>Pasteurellaceae</taxon>
        <taxon>Mannheimia</taxon>
    </lineage>
</organism>
<sequence length="196" mass="22109">MKELFPNQKQYNLNSAILQKNFTLLLTTFNRSPYANHAFAKSRAETANSNIQTANSCTPLNRAFFVRSSRTPKERLKMACSSMVACSGKGFALCCFPFETVLQLVARYRQITLQSEAIDPKNQQTELSAMNTFAYSFLCVNRTSEIYQEEIVRVIANNEQNARFQLSADYRLLLAHPIAKIRLKPTACTAKGGIYA</sequence>
<proteinExistence type="predicted"/>
<dbReference type="RefSeq" id="WP_273748421.1">
    <property type="nucleotide sequence ID" value="NZ_JAQSJE010000001.1"/>
</dbReference>